<sequence length="340" mass="38068">MKRYSLLFVVASLPAFSALSAPTFSDVYRDFKSAVSSNQPEKAVNLSEQVLTLGKDKFGEQSSEFAMLTLSHGNMLLMNERFDAAFEYYEQTEALYEARFDDDSVEYAGMLVTILENLQNYQLDLSTSQKVHQTALLKELLMELSDDDKASKDFAGLYHRAALVAVAKGQIPVMRGTLRQFVDNALTAVVAAYGEDDLRTTETRYVAAMAYHSANRRDKAIASYEQVIAWIDEQTDFSHPYVLSSHAKLVELYEQQGESDRATEHCIAIGSMQPWDPDQEAQPLYRQDPKFPAGVRNQLREGSAELSFDIDPQGFVTNIEVVDVEGGNRFGYSAKKALAK</sequence>
<keyword evidence="1" id="KW-0653">Protein transport</keyword>
<dbReference type="SUPFAM" id="SSF48452">
    <property type="entry name" value="TPR-like"/>
    <property type="match status" value="2"/>
</dbReference>
<reference evidence="4" key="2">
    <citation type="submission" date="2020-09" db="EMBL/GenBank/DDBJ databases">
        <authorList>
            <person name="Sun Q."/>
            <person name="Kim S."/>
        </authorList>
    </citation>
    <scope>NUCLEOTIDE SEQUENCE</scope>
    <source>
        <strain evidence="4">KCTC 22164</strain>
    </source>
</reference>
<comment type="caution">
    <text evidence="4">The sequence shown here is derived from an EMBL/GenBank/DDBJ whole genome shotgun (WGS) entry which is preliminary data.</text>
</comment>
<name>A0A918JHM0_9ALTE</name>
<evidence type="ECO:0000313" key="5">
    <source>
        <dbReference type="Proteomes" id="UP000631300"/>
    </source>
</evidence>
<keyword evidence="1" id="KW-0735">Signal-anchor</keyword>
<keyword evidence="1" id="KW-0472">Membrane</keyword>
<feature type="chain" id="PRO_5036788404" description="Protein TonB" evidence="2">
    <location>
        <begin position="21"/>
        <end position="340"/>
    </location>
</feature>
<dbReference type="GO" id="GO:0015891">
    <property type="term" value="P:siderophore transport"/>
    <property type="evidence" value="ECO:0007669"/>
    <property type="project" value="InterPro"/>
</dbReference>
<organism evidence="4 5">
    <name type="scientific">Alteromonas halophila</name>
    <dbReference type="NCBI Taxonomy" id="516698"/>
    <lineage>
        <taxon>Bacteria</taxon>
        <taxon>Pseudomonadati</taxon>
        <taxon>Pseudomonadota</taxon>
        <taxon>Gammaproteobacteria</taxon>
        <taxon>Alteromonadales</taxon>
        <taxon>Alteromonadaceae</taxon>
        <taxon>Alteromonas/Salinimonas group</taxon>
        <taxon>Alteromonas</taxon>
    </lineage>
</organism>
<dbReference type="GO" id="GO:0005886">
    <property type="term" value="C:plasma membrane"/>
    <property type="evidence" value="ECO:0007669"/>
    <property type="project" value="UniProtKB-SubCell"/>
</dbReference>
<dbReference type="Proteomes" id="UP000631300">
    <property type="component" value="Unassembled WGS sequence"/>
</dbReference>
<dbReference type="GO" id="GO:0015031">
    <property type="term" value="P:protein transport"/>
    <property type="evidence" value="ECO:0007669"/>
    <property type="project" value="UniProtKB-UniRule"/>
</dbReference>
<dbReference type="GO" id="GO:0055085">
    <property type="term" value="P:transmembrane transport"/>
    <property type="evidence" value="ECO:0007669"/>
    <property type="project" value="InterPro"/>
</dbReference>
<feature type="domain" description="TonB C-terminal" evidence="3">
    <location>
        <begin position="276"/>
        <end position="340"/>
    </location>
</feature>
<gene>
    <name evidence="4" type="primary">tonB</name>
    <name evidence="4" type="ORF">GCM10007391_12010</name>
</gene>
<feature type="signal peptide" evidence="2">
    <location>
        <begin position="1"/>
        <end position="20"/>
    </location>
</feature>
<keyword evidence="1" id="KW-0997">Cell inner membrane</keyword>
<keyword evidence="1" id="KW-0812">Transmembrane</keyword>
<dbReference type="GO" id="GO:0030288">
    <property type="term" value="C:outer membrane-bounded periplasmic space"/>
    <property type="evidence" value="ECO:0007669"/>
    <property type="project" value="InterPro"/>
</dbReference>
<reference evidence="4" key="1">
    <citation type="journal article" date="2014" name="Int. J. Syst. Evol. Microbiol.">
        <title>Complete genome sequence of Corynebacterium casei LMG S-19264T (=DSM 44701T), isolated from a smear-ripened cheese.</title>
        <authorList>
            <consortium name="US DOE Joint Genome Institute (JGI-PGF)"/>
            <person name="Walter F."/>
            <person name="Albersmeier A."/>
            <person name="Kalinowski J."/>
            <person name="Ruckert C."/>
        </authorList>
    </citation>
    <scope>NUCLEOTIDE SEQUENCE</scope>
    <source>
        <strain evidence="4">KCTC 22164</strain>
    </source>
</reference>
<dbReference type="InterPro" id="IPR019734">
    <property type="entry name" value="TPR_rpt"/>
</dbReference>
<dbReference type="Gene3D" id="3.30.2420.10">
    <property type="entry name" value="TonB"/>
    <property type="match status" value="1"/>
</dbReference>
<comment type="function">
    <text evidence="1">Interacts with outer membrane receptor proteins that carry out high-affinity binding and energy dependent uptake into the periplasmic space of specific substrates. It could act to transduce energy from the cytoplasmic membrane to specific energy-requiring processes in the outer membrane, resulting in the release into the periplasm of ligands bound by these outer membrane proteins.</text>
</comment>
<keyword evidence="1" id="KW-0813">Transport</keyword>
<dbReference type="RefSeq" id="WP_189404366.1">
    <property type="nucleotide sequence ID" value="NZ_BMXP01000002.1"/>
</dbReference>
<dbReference type="Pfam" id="PF03544">
    <property type="entry name" value="TonB_C"/>
    <property type="match status" value="1"/>
</dbReference>
<protein>
    <recommendedName>
        <fullName evidence="1">Protein TonB</fullName>
    </recommendedName>
</protein>
<dbReference type="InterPro" id="IPR003538">
    <property type="entry name" value="TonB"/>
</dbReference>
<evidence type="ECO:0000313" key="4">
    <source>
        <dbReference type="EMBL" id="GGW80659.1"/>
    </source>
</evidence>
<evidence type="ECO:0000256" key="1">
    <source>
        <dbReference type="RuleBase" id="RU362123"/>
    </source>
</evidence>
<dbReference type="GO" id="GO:0031992">
    <property type="term" value="F:energy transducer activity"/>
    <property type="evidence" value="ECO:0007669"/>
    <property type="project" value="InterPro"/>
</dbReference>
<dbReference type="AlphaFoldDB" id="A0A918JHM0"/>
<keyword evidence="2" id="KW-0732">Signal</keyword>
<dbReference type="Pfam" id="PF13176">
    <property type="entry name" value="TPR_7"/>
    <property type="match status" value="1"/>
</dbReference>
<dbReference type="SUPFAM" id="SSF74653">
    <property type="entry name" value="TolA/TonB C-terminal domain"/>
    <property type="match status" value="1"/>
</dbReference>
<dbReference type="InterPro" id="IPR011990">
    <property type="entry name" value="TPR-like_helical_dom_sf"/>
</dbReference>
<evidence type="ECO:0000259" key="3">
    <source>
        <dbReference type="PROSITE" id="PS52015"/>
    </source>
</evidence>
<comment type="similarity">
    <text evidence="1">Belongs to the TonB family.</text>
</comment>
<dbReference type="EMBL" id="BMXP01000002">
    <property type="protein sequence ID" value="GGW80659.1"/>
    <property type="molecule type" value="Genomic_DNA"/>
</dbReference>
<evidence type="ECO:0000256" key="2">
    <source>
        <dbReference type="SAM" id="SignalP"/>
    </source>
</evidence>
<keyword evidence="1" id="KW-1003">Cell membrane</keyword>
<dbReference type="PROSITE" id="PS52015">
    <property type="entry name" value="TONB_CTD"/>
    <property type="match status" value="1"/>
</dbReference>
<accession>A0A918JHM0</accession>
<dbReference type="PRINTS" id="PR01374">
    <property type="entry name" value="TONBPROTEIN"/>
</dbReference>
<proteinExistence type="inferred from homology"/>
<comment type="subcellular location">
    <subcellularLocation>
        <location evidence="1">Cell inner membrane</location>
        <topology evidence="1">Single-pass membrane protein</topology>
        <orientation evidence="1">Periplasmic side</orientation>
    </subcellularLocation>
</comment>
<dbReference type="InterPro" id="IPR037682">
    <property type="entry name" value="TonB_C"/>
</dbReference>
<keyword evidence="5" id="KW-1185">Reference proteome</keyword>
<dbReference type="Gene3D" id="1.25.40.10">
    <property type="entry name" value="Tetratricopeptide repeat domain"/>
    <property type="match status" value="2"/>
</dbReference>